<evidence type="ECO:0000259" key="1">
    <source>
        <dbReference type="Pfam" id="PF01979"/>
    </source>
</evidence>
<dbReference type="InterPro" id="IPR051781">
    <property type="entry name" value="Metallo-dep_Hydrolase"/>
</dbReference>
<comment type="caution">
    <text evidence="2">The sequence shown here is derived from an EMBL/GenBank/DDBJ whole genome shotgun (WGS) entry which is preliminary data.</text>
</comment>
<dbReference type="InterPro" id="IPR006680">
    <property type="entry name" value="Amidohydro-rel"/>
</dbReference>
<organism evidence="2 3">
    <name type="scientific">Butyricimonas faecihominis</name>
    <dbReference type="NCBI Taxonomy" id="1472416"/>
    <lineage>
        <taxon>Bacteria</taxon>
        <taxon>Pseudomonadati</taxon>
        <taxon>Bacteroidota</taxon>
        <taxon>Bacteroidia</taxon>
        <taxon>Bacteroidales</taxon>
        <taxon>Odoribacteraceae</taxon>
        <taxon>Butyricimonas</taxon>
    </lineage>
</organism>
<dbReference type="Gene3D" id="1.20.58.520">
    <property type="entry name" value="Amidohydrolase"/>
    <property type="match status" value="1"/>
</dbReference>
<dbReference type="SUPFAM" id="SSF51556">
    <property type="entry name" value="Metallo-dependent hydrolases"/>
    <property type="match status" value="1"/>
</dbReference>
<reference evidence="2 3" key="1">
    <citation type="submission" date="2020-08" db="EMBL/GenBank/DDBJ databases">
        <title>Genomic Encyclopedia of Type Strains, Phase IV (KMG-IV): sequencing the most valuable type-strain genomes for metagenomic binning, comparative biology and taxonomic classification.</title>
        <authorList>
            <person name="Goeker M."/>
        </authorList>
    </citation>
    <scope>NUCLEOTIDE SEQUENCE [LARGE SCALE GENOMIC DNA]</scope>
    <source>
        <strain evidence="2 3">DSM 105721</strain>
    </source>
</reference>
<dbReference type="EMBL" id="JACIES010000021">
    <property type="protein sequence ID" value="MBB4028217.1"/>
    <property type="molecule type" value="Genomic_DNA"/>
</dbReference>
<name>A0A7W6N0G9_9BACT</name>
<feature type="domain" description="Amidohydrolase-related" evidence="1">
    <location>
        <begin position="74"/>
        <end position="413"/>
    </location>
</feature>
<keyword evidence="2" id="KW-0378">Hydrolase</keyword>
<dbReference type="Pfam" id="PF01979">
    <property type="entry name" value="Amidohydro_1"/>
    <property type="match status" value="1"/>
</dbReference>
<dbReference type="Gene3D" id="3.40.50.10910">
    <property type="entry name" value="Amidohydrolase"/>
    <property type="match status" value="1"/>
</dbReference>
<dbReference type="Proteomes" id="UP000546007">
    <property type="component" value="Unassembled WGS sequence"/>
</dbReference>
<evidence type="ECO:0000313" key="2">
    <source>
        <dbReference type="EMBL" id="MBB4028217.1"/>
    </source>
</evidence>
<dbReference type="GO" id="GO:0016810">
    <property type="term" value="F:hydrolase activity, acting on carbon-nitrogen (but not peptide) bonds"/>
    <property type="evidence" value="ECO:0007669"/>
    <property type="project" value="InterPro"/>
</dbReference>
<dbReference type="AlphaFoldDB" id="A0A7W6N0G9"/>
<protein>
    <submittedName>
        <fullName evidence="2">Imidazolonepropionase-like amidohydrolase</fullName>
    </submittedName>
</protein>
<dbReference type="Gene3D" id="2.30.40.10">
    <property type="entry name" value="Urease, subunit C, domain 1"/>
    <property type="match status" value="1"/>
</dbReference>
<proteinExistence type="predicted"/>
<dbReference type="OrthoDB" id="9797498at2"/>
<sequence length="415" mass="46303">MRLIGCVIISLLCCFHGNAQEKAIILKNVNVVDVVEGSIRKGQDVVIKEGIIQAVGKGAGTGVSGEVKDLTGMYVMPGLIDAHVHIANDPKESQADRAKHLEYFLRHGVTSIRDAAGDARVLRELKEGVQQGKYLGPDIYYAAFMAGPAYFEGNDREKSMVEGWPEPYAPWMQCIRPDSDLDKAMEDAKEWGCTGVKIYGGFDRETLLPIVRKAKEHGLQVWGHATLFPAKPWDVADAGVQVISHAYMLEWEGVSEELSGNIFENYEKFYDKIDHDKISVERFLQTVKSKGLIFDPTLFLCMENKMDWAARFVKRANQIGVKICAGTDYINDLKRPFPFIFDELDLYVEKCGFYPMEAIFTVTKVAAEVLGAADKVGSVEVGKQADLLVLPGNPYDDIKELRKIRMIIKTGNVIE</sequence>
<dbReference type="PANTHER" id="PTHR43135">
    <property type="entry name" value="ALPHA-D-RIBOSE 1-METHYLPHOSPHONATE 5-TRIPHOSPHATE DIPHOSPHATASE"/>
    <property type="match status" value="1"/>
</dbReference>
<dbReference type="SUPFAM" id="SSF51338">
    <property type="entry name" value="Composite domain of metallo-dependent hydrolases"/>
    <property type="match status" value="1"/>
</dbReference>
<accession>A0A7W6N0G9</accession>
<gene>
    <name evidence="2" type="ORF">GGR14_004047</name>
</gene>
<dbReference type="InterPro" id="IPR011059">
    <property type="entry name" value="Metal-dep_hydrolase_composite"/>
</dbReference>
<evidence type="ECO:0000313" key="3">
    <source>
        <dbReference type="Proteomes" id="UP000546007"/>
    </source>
</evidence>
<dbReference type="PANTHER" id="PTHR43135:SF3">
    <property type="entry name" value="ALPHA-D-RIBOSE 1-METHYLPHOSPHONATE 5-TRIPHOSPHATE DIPHOSPHATASE"/>
    <property type="match status" value="1"/>
</dbReference>
<dbReference type="InterPro" id="IPR032466">
    <property type="entry name" value="Metal_Hydrolase"/>
</dbReference>
<dbReference type="RefSeq" id="WP_124317703.1">
    <property type="nucleotide sequence ID" value="NZ_AP028155.1"/>
</dbReference>
<dbReference type="GeneID" id="93102894"/>
<dbReference type="Gene3D" id="3.30.110.90">
    <property type="entry name" value="Amidohydrolase"/>
    <property type="match status" value="1"/>
</dbReference>
<keyword evidence="3" id="KW-1185">Reference proteome</keyword>